<dbReference type="RefSeq" id="WP_262432053.1">
    <property type="nucleotide sequence ID" value="NZ_JACRTE010000006.1"/>
</dbReference>
<organism evidence="7 8">
    <name type="scientific">Qingrenia yutianensis</name>
    <dbReference type="NCBI Taxonomy" id="2763676"/>
    <lineage>
        <taxon>Bacteria</taxon>
        <taxon>Bacillati</taxon>
        <taxon>Bacillota</taxon>
        <taxon>Clostridia</taxon>
        <taxon>Eubacteriales</taxon>
        <taxon>Oscillospiraceae</taxon>
        <taxon>Qingrenia</taxon>
    </lineage>
</organism>
<comment type="catalytic activity">
    <reaction evidence="3 4">
        <text>holo-[ACP] + malonyl-CoA = malonyl-[ACP] + CoA</text>
        <dbReference type="Rhea" id="RHEA:41792"/>
        <dbReference type="Rhea" id="RHEA-COMP:9623"/>
        <dbReference type="Rhea" id="RHEA-COMP:9685"/>
        <dbReference type="ChEBI" id="CHEBI:57287"/>
        <dbReference type="ChEBI" id="CHEBI:57384"/>
        <dbReference type="ChEBI" id="CHEBI:64479"/>
        <dbReference type="ChEBI" id="CHEBI:78449"/>
        <dbReference type="EC" id="2.3.1.39"/>
    </reaction>
</comment>
<dbReference type="PIRSF" id="PIRSF000446">
    <property type="entry name" value="Mct"/>
    <property type="match status" value="1"/>
</dbReference>
<dbReference type="InterPro" id="IPR016036">
    <property type="entry name" value="Malonyl_transacylase_ACP-bd"/>
</dbReference>
<dbReference type="GO" id="GO:0005829">
    <property type="term" value="C:cytosol"/>
    <property type="evidence" value="ECO:0007669"/>
    <property type="project" value="TreeGrafter"/>
</dbReference>
<dbReference type="GO" id="GO:0006633">
    <property type="term" value="P:fatty acid biosynthetic process"/>
    <property type="evidence" value="ECO:0007669"/>
    <property type="project" value="TreeGrafter"/>
</dbReference>
<dbReference type="InterPro" id="IPR004410">
    <property type="entry name" value="Malonyl_CoA-ACP_transAc_FabD"/>
</dbReference>
<dbReference type="Pfam" id="PF00698">
    <property type="entry name" value="Acyl_transf_1"/>
    <property type="match status" value="1"/>
</dbReference>
<dbReference type="NCBIfam" id="TIGR00128">
    <property type="entry name" value="fabD"/>
    <property type="match status" value="1"/>
</dbReference>
<feature type="active site" evidence="5">
    <location>
        <position position="199"/>
    </location>
</feature>
<dbReference type="SMART" id="SM00827">
    <property type="entry name" value="PKS_AT"/>
    <property type="match status" value="1"/>
</dbReference>
<dbReference type="EC" id="2.3.1.39" evidence="4"/>
<dbReference type="SUPFAM" id="SSF52151">
    <property type="entry name" value="FabD/lysophospholipase-like"/>
    <property type="match status" value="1"/>
</dbReference>
<dbReference type="GO" id="GO:0004314">
    <property type="term" value="F:[acyl-carrier-protein] S-malonyltransferase activity"/>
    <property type="evidence" value="ECO:0007669"/>
    <property type="project" value="UniProtKB-EC"/>
</dbReference>
<sequence>MGKLAIVFSGQGAQYPGMGKSLYENSESAKKLYDYAESFRNGTMEQSFNGTAEELCQTKNTQPCLYLVDLCAALALKENGIVPDGVAGFSLGEIAALAYADAYSYEKGFEIVCERAKFMQKASEEHDTAMSAVLKADSRTVEEICERIRKNGEEIYPVNYNSPVQTVVAGSKNAISQFKENAKEVSARVIDLAVSAAFHSPYMDGAAAEFKKYLKNTELKTPGLDVYANYTAKPYEGSVFDTISMQMNNPVRWCDTVKNMISDGYTDFIEAGAGKTLCGLIKKISSEVKTYSVEDFESLKLTVEAVKADA</sequence>
<evidence type="ECO:0000313" key="8">
    <source>
        <dbReference type="Proteomes" id="UP000647416"/>
    </source>
</evidence>
<gene>
    <name evidence="7" type="primary">fabD</name>
    <name evidence="7" type="ORF">H8706_06925</name>
</gene>
<dbReference type="AlphaFoldDB" id="A0A926FD96"/>
<evidence type="ECO:0000256" key="1">
    <source>
        <dbReference type="ARBA" id="ARBA00022679"/>
    </source>
</evidence>
<comment type="caution">
    <text evidence="7">The sequence shown here is derived from an EMBL/GenBank/DDBJ whole genome shotgun (WGS) entry which is preliminary data.</text>
</comment>
<dbReference type="InterPro" id="IPR014043">
    <property type="entry name" value="Acyl_transferase_dom"/>
</dbReference>
<accession>A0A926FD96</accession>
<dbReference type="InterPro" id="IPR001227">
    <property type="entry name" value="Ac_transferase_dom_sf"/>
</dbReference>
<proteinExistence type="inferred from homology"/>
<comment type="similarity">
    <text evidence="4">Belongs to the fabD family.</text>
</comment>
<evidence type="ECO:0000313" key="7">
    <source>
        <dbReference type="EMBL" id="MBC8596602.1"/>
    </source>
</evidence>
<evidence type="ECO:0000256" key="3">
    <source>
        <dbReference type="ARBA" id="ARBA00048462"/>
    </source>
</evidence>
<dbReference type="Gene3D" id="3.40.366.10">
    <property type="entry name" value="Malonyl-Coenzyme A Acyl Carrier Protein, domain 2"/>
    <property type="match status" value="1"/>
</dbReference>
<evidence type="ECO:0000256" key="2">
    <source>
        <dbReference type="ARBA" id="ARBA00023315"/>
    </source>
</evidence>
<keyword evidence="1 4" id="KW-0808">Transferase</keyword>
<dbReference type="InterPro" id="IPR016035">
    <property type="entry name" value="Acyl_Trfase/lysoPLipase"/>
</dbReference>
<evidence type="ECO:0000259" key="6">
    <source>
        <dbReference type="SMART" id="SM00827"/>
    </source>
</evidence>
<evidence type="ECO:0000256" key="4">
    <source>
        <dbReference type="PIRNR" id="PIRNR000446"/>
    </source>
</evidence>
<dbReference type="PANTHER" id="PTHR42681:SF1">
    <property type="entry name" value="MALONYL-COA-ACYL CARRIER PROTEIN TRANSACYLASE, MITOCHONDRIAL"/>
    <property type="match status" value="1"/>
</dbReference>
<reference evidence="7" key="1">
    <citation type="submission" date="2020-08" db="EMBL/GenBank/DDBJ databases">
        <title>Genome public.</title>
        <authorList>
            <person name="Liu C."/>
            <person name="Sun Q."/>
        </authorList>
    </citation>
    <scope>NUCLEOTIDE SEQUENCE</scope>
    <source>
        <strain evidence="7">NSJ-50</strain>
    </source>
</reference>
<keyword evidence="2 4" id="KW-0012">Acyltransferase</keyword>
<name>A0A926FD96_9FIRM</name>
<dbReference type="PANTHER" id="PTHR42681">
    <property type="entry name" value="MALONYL-COA-ACYL CARRIER PROTEIN TRANSACYLASE, MITOCHONDRIAL"/>
    <property type="match status" value="1"/>
</dbReference>
<feature type="active site" evidence="5">
    <location>
        <position position="90"/>
    </location>
</feature>
<keyword evidence="8" id="KW-1185">Reference proteome</keyword>
<dbReference type="EMBL" id="JACRTE010000006">
    <property type="protein sequence ID" value="MBC8596602.1"/>
    <property type="molecule type" value="Genomic_DNA"/>
</dbReference>
<dbReference type="InterPro" id="IPR050858">
    <property type="entry name" value="Mal-CoA-ACP_Trans/PKS_FabD"/>
</dbReference>
<evidence type="ECO:0000256" key="5">
    <source>
        <dbReference type="PIRSR" id="PIRSR000446-1"/>
    </source>
</evidence>
<dbReference type="SUPFAM" id="SSF55048">
    <property type="entry name" value="Probable ACP-binding domain of malonyl-CoA ACP transacylase"/>
    <property type="match status" value="1"/>
</dbReference>
<feature type="domain" description="Malonyl-CoA:ACP transacylase (MAT)" evidence="6">
    <location>
        <begin position="7"/>
        <end position="310"/>
    </location>
</feature>
<dbReference type="InterPro" id="IPR024925">
    <property type="entry name" value="Malonyl_CoA-ACP_transAc"/>
</dbReference>
<dbReference type="Gene3D" id="3.30.70.250">
    <property type="entry name" value="Malonyl-CoA ACP transacylase, ACP-binding"/>
    <property type="match status" value="1"/>
</dbReference>
<dbReference type="Proteomes" id="UP000647416">
    <property type="component" value="Unassembled WGS sequence"/>
</dbReference>
<protein>
    <recommendedName>
        <fullName evidence="4">Malonyl CoA-acyl carrier protein transacylase</fullName>
        <ecNumber evidence="4">2.3.1.39</ecNumber>
    </recommendedName>
</protein>